<sequence>MRSVSDLRAACAALPHSQETFPFGMDTLVWKVGSPDAAKMYALTGIDADPLTLSLKVRPEDGDTLRAAHAAIVPGYHLNKRHWVTVTLDGSLPDDLVQELLAGSHALVLASFTRAQRAELGL</sequence>
<dbReference type="OrthoDB" id="9789813at2"/>
<accession>A0A172T5W2</accession>
<dbReference type="STRING" id="1182568.SU48_00105"/>
<dbReference type="RefSeq" id="WP_064013469.1">
    <property type="nucleotide sequence ID" value="NZ_CP011387.1"/>
</dbReference>
<dbReference type="InterPro" id="IPR007351">
    <property type="entry name" value="YjbR"/>
</dbReference>
<dbReference type="PATRIC" id="fig|1182568.3.peg.23"/>
<dbReference type="Pfam" id="PF04237">
    <property type="entry name" value="YjbR"/>
    <property type="match status" value="1"/>
</dbReference>
<dbReference type="AlphaFoldDB" id="A0A172T5W2"/>
<dbReference type="SUPFAM" id="SSF142906">
    <property type="entry name" value="YjbR-like"/>
    <property type="match status" value="1"/>
</dbReference>
<dbReference type="InterPro" id="IPR058532">
    <property type="entry name" value="YjbR/MT2646/Rv2570-like"/>
</dbReference>
<protein>
    <submittedName>
        <fullName evidence="1">MmcQ-like protein</fullName>
    </submittedName>
</protein>
<dbReference type="Gene3D" id="3.90.1150.30">
    <property type="match status" value="1"/>
</dbReference>
<keyword evidence="2" id="KW-1185">Reference proteome</keyword>
<gene>
    <name evidence="1" type="ORF">SU48_00105</name>
</gene>
<dbReference type="EMBL" id="CP011387">
    <property type="protein sequence ID" value="ANE42425.1"/>
    <property type="molecule type" value="Genomic_DNA"/>
</dbReference>
<dbReference type="KEGG" id="dpu:SU48_00105"/>
<evidence type="ECO:0000313" key="2">
    <source>
        <dbReference type="Proteomes" id="UP000077363"/>
    </source>
</evidence>
<dbReference type="Proteomes" id="UP000077363">
    <property type="component" value="Chromosome"/>
</dbReference>
<proteinExistence type="predicted"/>
<name>A0A172T5W2_9DEIO</name>
<dbReference type="InterPro" id="IPR038056">
    <property type="entry name" value="YjbR-like_sf"/>
</dbReference>
<organism evidence="1 2">
    <name type="scientific">Deinococcus puniceus</name>
    <dbReference type="NCBI Taxonomy" id="1182568"/>
    <lineage>
        <taxon>Bacteria</taxon>
        <taxon>Thermotogati</taxon>
        <taxon>Deinococcota</taxon>
        <taxon>Deinococci</taxon>
        <taxon>Deinococcales</taxon>
        <taxon>Deinococcaceae</taxon>
        <taxon>Deinococcus</taxon>
    </lineage>
</organism>
<reference evidence="1 2" key="1">
    <citation type="submission" date="2015-01" db="EMBL/GenBank/DDBJ databases">
        <title>Deinococcus puniceus/DY1/ whole genome sequencing.</title>
        <authorList>
            <person name="Kim M.K."/>
            <person name="Srinivasan S."/>
            <person name="Lee J.-J."/>
        </authorList>
    </citation>
    <scope>NUCLEOTIDE SEQUENCE [LARGE SCALE GENOMIC DNA]</scope>
    <source>
        <strain evidence="1 2">DY1</strain>
    </source>
</reference>
<dbReference type="PANTHER" id="PTHR35145">
    <property type="entry name" value="CYTOPLASMIC PROTEIN-RELATED"/>
    <property type="match status" value="1"/>
</dbReference>
<dbReference type="PANTHER" id="PTHR35145:SF1">
    <property type="entry name" value="CYTOPLASMIC PROTEIN"/>
    <property type="match status" value="1"/>
</dbReference>
<evidence type="ECO:0000313" key="1">
    <source>
        <dbReference type="EMBL" id="ANE42425.1"/>
    </source>
</evidence>